<comment type="caution">
    <text evidence="2">The sequence shown here is derived from an EMBL/GenBank/DDBJ whole genome shotgun (WGS) entry which is preliminary data.</text>
</comment>
<gene>
    <name evidence="2" type="ORF">KIP89_03675</name>
</gene>
<dbReference type="EMBL" id="JAHCQH010000014">
    <property type="protein sequence ID" value="MBS9476199.1"/>
    <property type="molecule type" value="Genomic_DNA"/>
</dbReference>
<organism evidence="2 3">
    <name type="scientific">Ancylobacter radicis</name>
    <dbReference type="NCBI Taxonomy" id="2836179"/>
    <lineage>
        <taxon>Bacteria</taxon>
        <taxon>Pseudomonadati</taxon>
        <taxon>Pseudomonadota</taxon>
        <taxon>Alphaproteobacteria</taxon>
        <taxon>Hyphomicrobiales</taxon>
        <taxon>Xanthobacteraceae</taxon>
        <taxon>Ancylobacter</taxon>
    </lineage>
</organism>
<dbReference type="InterPro" id="IPR027373">
    <property type="entry name" value="RHH_dom"/>
</dbReference>
<name>A0ABS5R3I2_9HYPH</name>
<evidence type="ECO:0000259" key="1">
    <source>
        <dbReference type="Pfam" id="PF13467"/>
    </source>
</evidence>
<evidence type="ECO:0000313" key="2">
    <source>
        <dbReference type="EMBL" id="MBS9476199.1"/>
    </source>
</evidence>
<proteinExistence type="predicted"/>
<protein>
    <submittedName>
        <fullName evidence="2">Ribbon-helix-helix domain-containing protein</fullName>
    </submittedName>
</protein>
<evidence type="ECO:0000313" key="3">
    <source>
        <dbReference type="Proteomes" id="UP001166585"/>
    </source>
</evidence>
<sequence length="74" mass="8064">MCHAVVKRSVVIAGHKTSVSLEDEFWAALKSIATAEKRTVSDLVAQIDNMRANANLSSALRLHVLRHLQNGGAR</sequence>
<dbReference type="Proteomes" id="UP001166585">
    <property type="component" value="Unassembled WGS sequence"/>
</dbReference>
<dbReference type="Gene3D" id="1.10.3990.20">
    <property type="entry name" value="protein bp1543"/>
    <property type="match status" value="1"/>
</dbReference>
<dbReference type="Pfam" id="PF13467">
    <property type="entry name" value="RHH_4"/>
    <property type="match status" value="1"/>
</dbReference>
<feature type="domain" description="Ribbon-helix-helix" evidence="1">
    <location>
        <begin position="6"/>
        <end position="68"/>
    </location>
</feature>
<accession>A0ABS5R3I2</accession>
<keyword evidence="3" id="KW-1185">Reference proteome</keyword>
<dbReference type="InterPro" id="IPR038268">
    <property type="entry name" value="RHH_sf"/>
</dbReference>
<reference evidence="2" key="1">
    <citation type="submission" date="2021-05" db="EMBL/GenBank/DDBJ databases">
        <authorList>
            <person name="Sun Q."/>
            <person name="Inoue M."/>
        </authorList>
    </citation>
    <scope>NUCLEOTIDE SEQUENCE</scope>
    <source>
        <strain evidence="2">VKM B-3255</strain>
    </source>
</reference>